<accession>A0A3S9QKN4</accession>
<sequence length="133" mass="15110">MSVLPVPADVATGVQRFLRDRGFNAMADVPLDRGAGLVRVSRVGGTIRNQRQEEAKVLVEVWENGQQASFLLARRVWKEFAKVSRENPSAFPGLYQYDTVPSVPIEYPDPYAEALSRHQFTVDMLVRFDEERE</sequence>
<evidence type="ECO:0000313" key="2">
    <source>
        <dbReference type="Proteomes" id="UP000275951"/>
    </source>
</evidence>
<protein>
    <submittedName>
        <fullName evidence="1">Uncharacterized protein</fullName>
    </submittedName>
</protein>
<name>A0A3S9QKN4_9ACTO</name>
<reference evidence="1 2" key="1">
    <citation type="submission" date="2018-11" db="EMBL/GenBank/DDBJ databases">
        <title>Multidrug-resistant genes are associated with an 42-kb island TGI1 carrying a complex class 1 integron in a Trueperella pyogenes.</title>
        <authorList>
            <person name="Dong W."/>
        </authorList>
    </citation>
    <scope>NUCLEOTIDE SEQUENCE [LARGE SCALE GENOMIC DNA]</scope>
    <source>
        <strain evidence="1 2">TP4</strain>
    </source>
</reference>
<organism evidence="1 2">
    <name type="scientific">Trueperella pyogenes</name>
    <dbReference type="NCBI Taxonomy" id="1661"/>
    <lineage>
        <taxon>Bacteria</taxon>
        <taxon>Bacillati</taxon>
        <taxon>Actinomycetota</taxon>
        <taxon>Actinomycetes</taxon>
        <taxon>Actinomycetales</taxon>
        <taxon>Actinomycetaceae</taxon>
        <taxon>Trueperella</taxon>
    </lineage>
</organism>
<dbReference type="RefSeq" id="WP_126919884.1">
    <property type="nucleotide sequence ID" value="NZ_CP033905.1"/>
</dbReference>
<gene>
    <name evidence="1" type="ORF">EBQ10_03070</name>
</gene>
<evidence type="ECO:0000313" key="1">
    <source>
        <dbReference type="EMBL" id="AZR06373.1"/>
    </source>
</evidence>
<dbReference type="AlphaFoldDB" id="A0A3S9QKN4"/>
<dbReference type="Proteomes" id="UP000275951">
    <property type="component" value="Chromosome"/>
</dbReference>
<dbReference type="EMBL" id="CP033905">
    <property type="protein sequence ID" value="AZR06373.1"/>
    <property type="molecule type" value="Genomic_DNA"/>
</dbReference>
<proteinExistence type="predicted"/>